<name>A0AA37KL66_9BACT</name>
<reference evidence="7" key="1">
    <citation type="submission" date="2022-01" db="EMBL/GenBank/DDBJ databases">
        <title>Novel bile acid biosynthetic pathways are enriched in the microbiome of centenarians.</title>
        <authorList>
            <person name="Sato Y."/>
            <person name="Atarashi K."/>
            <person name="Plichta R.D."/>
            <person name="Arai Y."/>
            <person name="Sasajima S."/>
            <person name="Kearney M.S."/>
            <person name="Suda W."/>
            <person name="Takeshita K."/>
            <person name="Sasaki T."/>
            <person name="Okamoto S."/>
            <person name="Skelly N.A."/>
            <person name="Okamura Y."/>
            <person name="Vlamakis H."/>
            <person name="Li Y."/>
            <person name="Tanoue T."/>
            <person name="Takei H."/>
            <person name="Nittono H."/>
            <person name="Narushima S."/>
            <person name="Irie J."/>
            <person name="Itoh H."/>
            <person name="Moriya K."/>
            <person name="Sugiura Y."/>
            <person name="Suematsu M."/>
            <person name="Moritoki N."/>
            <person name="Shibata S."/>
            <person name="Littman R.D."/>
            <person name="Fischbach A.M."/>
            <person name="Uwamino Y."/>
            <person name="Inoue T."/>
            <person name="Honda A."/>
            <person name="Hattori M."/>
            <person name="Murai T."/>
            <person name="Xavier J.R."/>
            <person name="Hirose N."/>
            <person name="Honda K."/>
        </authorList>
    </citation>
    <scope>NUCLEOTIDE SEQUENCE</scope>
    <source>
        <strain evidence="7">CE91-St16</strain>
    </source>
</reference>
<dbReference type="PANTHER" id="PTHR48101:SF1">
    <property type="entry name" value="METHYLMALONYL-COA MUTASE, LARGE SUBUNIT"/>
    <property type="match status" value="1"/>
</dbReference>
<evidence type="ECO:0000313" key="7">
    <source>
        <dbReference type="EMBL" id="GKI17585.1"/>
    </source>
</evidence>
<dbReference type="GO" id="GO:0031419">
    <property type="term" value="F:cobalamin binding"/>
    <property type="evidence" value="ECO:0007669"/>
    <property type="project" value="UniProtKB-KW"/>
</dbReference>
<dbReference type="CDD" id="cd03677">
    <property type="entry name" value="MM_CoA_mutase_beta"/>
    <property type="match status" value="1"/>
</dbReference>
<dbReference type="PANTHER" id="PTHR48101">
    <property type="entry name" value="METHYLMALONYL-COA MUTASE, MITOCHONDRIAL-RELATED"/>
    <property type="match status" value="1"/>
</dbReference>
<feature type="domain" description="Methylmalonyl-CoA mutase alpha/beta chain catalytic" evidence="6">
    <location>
        <begin position="42"/>
        <end position="116"/>
    </location>
</feature>
<dbReference type="AlphaFoldDB" id="A0AA37KL66"/>
<comment type="cofactor">
    <cofactor evidence="1">
        <name>adenosylcob(III)alamin</name>
        <dbReference type="ChEBI" id="CHEBI:18408"/>
    </cofactor>
</comment>
<dbReference type="GO" id="GO:0046872">
    <property type="term" value="F:metal ion binding"/>
    <property type="evidence" value="ECO:0007669"/>
    <property type="project" value="InterPro"/>
</dbReference>
<dbReference type="InterPro" id="IPR016176">
    <property type="entry name" value="Cbl-dep_enz_cat"/>
</dbReference>
<evidence type="ECO:0000256" key="3">
    <source>
        <dbReference type="ARBA" id="ARBA00022628"/>
    </source>
</evidence>
<dbReference type="CDD" id="cd02065">
    <property type="entry name" value="B12-binding_like"/>
    <property type="match status" value="1"/>
</dbReference>
<comment type="caution">
    <text evidence="7">The sequence shown here is derived from an EMBL/GenBank/DDBJ whole genome shotgun (WGS) entry which is preliminary data.</text>
</comment>
<evidence type="ECO:0000313" key="8">
    <source>
        <dbReference type="Proteomes" id="UP001055105"/>
    </source>
</evidence>
<comment type="similarity">
    <text evidence="2">Belongs to the methylmalonyl-CoA mutase family.</text>
</comment>
<dbReference type="InterPro" id="IPR006099">
    <property type="entry name" value="MeMalonylCoA_mutase_a/b_cat"/>
</dbReference>
<evidence type="ECO:0000256" key="4">
    <source>
        <dbReference type="ARBA" id="ARBA00023235"/>
    </source>
</evidence>
<evidence type="ECO:0000256" key="2">
    <source>
        <dbReference type="ARBA" id="ARBA00008465"/>
    </source>
</evidence>
<keyword evidence="4" id="KW-0413">Isomerase</keyword>
<dbReference type="EMBL" id="BQOL01000001">
    <property type="protein sequence ID" value="GKI17585.1"/>
    <property type="molecule type" value="Genomic_DNA"/>
</dbReference>
<evidence type="ECO:0000256" key="5">
    <source>
        <dbReference type="ARBA" id="ARBA00023285"/>
    </source>
</evidence>
<evidence type="ECO:0000259" key="6">
    <source>
        <dbReference type="Pfam" id="PF01642"/>
    </source>
</evidence>
<accession>A0AA37KL66</accession>
<feature type="domain" description="Methylmalonyl-CoA mutase alpha/beta chain catalytic" evidence="6">
    <location>
        <begin position="121"/>
        <end position="467"/>
    </location>
</feature>
<organism evidence="7 8">
    <name type="scientific">Alistipes finegoldii</name>
    <dbReference type="NCBI Taxonomy" id="214856"/>
    <lineage>
        <taxon>Bacteria</taxon>
        <taxon>Pseudomonadati</taxon>
        <taxon>Bacteroidota</taxon>
        <taxon>Bacteroidia</taxon>
        <taxon>Bacteroidales</taxon>
        <taxon>Rikenellaceae</taxon>
        <taxon>Alistipes</taxon>
    </lineage>
</organism>
<dbReference type="Proteomes" id="UP001055105">
    <property type="component" value="Unassembled WGS sequence"/>
</dbReference>
<dbReference type="SUPFAM" id="SSF52242">
    <property type="entry name" value="Cobalamin (vitamin B12)-binding domain"/>
    <property type="match status" value="1"/>
</dbReference>
<dbReference type="Gene3D" id="3.40.50.280">
    <property type="entry name" value="Cobalamin-binding domain"/>
    <property type="match status" value="1"/>
</dbReference>
<keyword evidence="3" id="KW-0846">Cobalamin</keyword>
<evidence type="ECO:0000256" key="1">
    <source>
        <dbReference type="ARBA" id="ARBA00001922"/>
    </source>
</evidence>
<protein>
    <submittedName>
        <fullName evidence="7">Methylmalonyl-CoA mutase small subunit</fullName>
    </submittedName>
</protein>
<proteinExistence type="inferred from homology"/>
<dbReference type="GO" id="GO:0016866">
    <property type="term" value="F:intramolecular transferase activity"/>
    <property type="evidence" value="ECO:0007669"/>
    <property type="project" value="InterPro"/>
</dbReference>
<dbReference type="Pfam" id="PF01642">
    <property type="entry name" value="MM_CoA_mutase"/>
    <property type="match status" value="2"/>
</dbReference>
<keyword evidence="5" id="KW-0170">Cobalt</keyword>
<sequence length="616" mass="67984">MANTKREKLFTEFPPVPTEKWEEVITADLKGADYERKLVWKTGEGFNVRPYYRAENLEGIKFLGSQAGEFPYVRGTRAHNRWRVHQTVSVVCPKEANAEALKILNAGVDSLGFCIASEAFTAADLDTLLGEICIPAVQLTFCGQKTADVAELVLAKIEKEGIAKEDVRIAFCIDPLVKGLSTKGDFCSPNGEKCFARIAELIRKTKEYKHIRVVTVSGQIFGNSGSTIVEELAFVLSAGHDYLVRLTDAGLTIEEAARKLRFSFSVSSNYFMEIAKFRAARMLWANIVKGYNPEKNCACKMQIHAETSKWNQTVYDPYVNMLRGTTEAMSAAIGGVYSLEVTPFDASFENPTEFSKRIARNVELLLKHESHFDQVVDPAGGSYYIENLTQSIAAEAWKLFLEIEEKGGYTEAYKAGFIAERIKASAAAKDKNIATRRQILLGANQYPNFTEVAGKEITAESVTRKQAEGNVLVPYRGAMAFEEMRLHVDRSGKEPKAFMLTCGNLGMARARSQFSCNFFACAGIKVIDNTYFKSIEEGVKAALESKAQIVVVCASDDDYAEAAPKIKELLGGKAILVVAGAPACAPELEAQGITNFINVKSNVLETLKFYLKEMGI</sequence>
<dbReference type="SUPFAM" id="SSF51703">
    <property type="entry name" value="Cobalamin (vitamin B12)-dependent enzymes"/>
    <property type="match status" value="1"/>
</dbReference>
<dbReference type="InterPro" id="IPR036724">
    <property type="entry name" value="Cobalamin-bd_sf"/>
</dbReference>
<dbReference type="Gene3D" id="3.20.20.240">
    <property type="entry name" value="Methylmalonyl-CoA mutase"/>
    <property type="match status" value="1"/>
</dbReference>
<dbReference type="RefSeq" id="WP_195290140.1">
    <property type="nucleotide sequence ID" value="NZ_AP025581.1"/>
</dbReference>
<gene>
    <name evidence="7" type="ORF">CE91St16_04930</name>
</gene>